<reference evidence="2" key="1">
    <citation type="journal article" date="2018" name="DNA Res.">
        <title>Multiple hybrid de novo genome assembly of finger millet, an orphan allotetraploid crop.</title>
        <authorList>
            <person name="Hatakeyama M."/>
            <person name="Aluri S."/>
            <person name="Balachadran M.T."/>
            <person name="Sivarajan S.R."/>
            <person name="Patrignani A."/>
            <person name="Gruter S."/>
            <person name="Poveda L."/>
            <person name="Shimizu-Inatsugi R."/>
            <person name="Baeten J."/>
            <person name="Francoijs K.J."/>
            <person name="Nataraja K.N."/>
            <person name="Reddy Y.A.N."/>
            <person name="Phadnis S."/>
            <person name="Ravikumar R.L."/>
            <person name="Schlapbach R."/>
            <person name="Sreeman S.M."/>
            <person name="Shimizu K.K."/>
        </authorList>
    </citation>
    <scope>NUCLEOTIDE SEQUENCE</scope>
</reference>
<comment type="caution">
    <text evidence="2">The sequence shown here is derived from an EMBL/GenBank/DDBJ whole genome shotgun (WGS) entry which is preliminary data.</text>
</comment>
<dbReference type="Pfam" id="PF13966">
    <property type="entry name" value="zf-RVT"/>
    <property type="match status" value="1"/>
</dbReference>
<feature type="domain" description="Reverse transcriptase zinc-binding" evidence="1">
    <location>
        <begin position="9"/>
        <end position="75"/>
    </location>
</feature>
<dbReference type="EMBL" id="BQKI01000074">
    <property type="protein sequence ID" value="GJN20285.1"/>
    <property type="molecule type" value="Genomic_DNA"/>
</dbReference>
<reference evidence="2" key="2">
    <citation type="submission" date="2021-12" db="EMBL/GenBank/DDBJ databases">
        <title>Resequencing data analysis of finger millet.</title>
        <authorList>
            <person name="Hatakeyama M."/>
            <person name="Aluri S."/>
            <person name="Balachadran M.T."/>
            <person name="Sivarajan S.R."/>
            <person name="Poveda L."/>
            <person name="Shimizu-Inatsugi R."/>
            <person name="Schlapbach R."/>
            <person name="Sreeman S.M."/>
            <person name="Shimizu K.K."/>
        </authorList>
    </citation>
    <scope>NUCLEOTIDE SEQUENCE</scope>
</reference>
<keyword evidence="3" id="KW-1185">Reference proteome</keyword>
<proteinExistence type="predicted"/>
<organism evidence="2 3">
    <name type="scientific">Eleusine coracana subsp. coracana</name>
    <dbReference type="NCBI Taxonomy" id="191504"/>
    <lineage>
        <taxon>Eukaryota</taxon>
        <taxon>Viridiplantae</taxon>
        <taxon>Streptophyta</taxon>
        <taxon>Embryophyta</taxon>
        <taxon>Tracheophyta</taxon>
        <taxon>Spermatophyta</taxon>
        <taxon>Magnoliopsida</taxon>
        <taxon>Liliopsida</taxon>
        <taxon>Poales</taxon>
        <taxon>Poaceae</taxon>
        <taxon>PACMAD clade</taxon>
        <taxon>Chloridoideae</taxon>
        <taxon>Cynodonteae</taxon>
        <taxon>Eleusininae</taxon>
        <taxon>Eleusine</taxon>
    </lineage>
</organism>
<sequence>MSMRGTRWSASTFVWNSIIQKKNRIFLWLMFWDRLNTNANRTKKHWTTDPFCVKCPAVASITHIILHCSLVDHVWNKLDIKQMALWSDDVFYFVGRIIPHFSHQRQATWPICFAACAQELWSAQNQRIFENSNTTVS</sequence>
<dbReference type="Proteomes" id="UP001054889">
    <property type="component" value="Unassembled WGS sequence"/>
</dbReference>
<evidence type="ECO:0000259" key="1">
    <source>
        <dbReference type="Pfam" id="PF13966"/>
    </source>
</evidence>
<protein>
    <recommendedName>
        <fullName evidence="1">Reverse transcriptase zinc-binding domain-containing protein</fullName>
    </recommendedName>
</protein>
<name>A0AAV5ECA3_ELECO</name>
<dbReference type="AlphaFoldDB" id="A0AAV5ECA3"/>
<dbReference type="InterPro" id="IPR026960">
    <property type="entry name" value="RVT-Znf"/>
</dbReference>
<accession>A0AAV5ECA3</accession>
<gene>
    <name evidence="2" type="primary">gb07643</name>
    <name evidence="2" type="ORF">PR202_gb07643</name>
</gene>
<evidence type="ECO:0000313" key="2">
    <source>
        <dbReference type="EMBL" id="GJN20285.1"/>
    </source>
</evidence>
<evidence type="ECO:0000313" key="3">
    <source>
        <dbReference type="Proteomes" id="UP001054889"/>
    </source>
</evidence>